<dbReference type="Pfam" id="PF02527">
    <property type="entry name" value="GidB"/>
    <property type="match status" value="1"/>
</dbReference>
<comment type="subcellular location">
    <subcellularLocation>
        <location evidence="6">Cytoplasm</location>
    </subcellularLocation>
</comment>
<name>A0ABU9XW29_9SPHN</name>
<keyword evidence="4 6" id="KW-0808">Transferase</keyword>
<comment type="catalytic activity">
    <reaction evidence="6">
        <text>guanosine(527) in 16S rRNA + S-adenosyl-L-methionine = N(7)-methylguanosine(527) in 16S rRNA + S-adenosyl-L-homocysteine</text>
        <dbReference type="Rhea" id="RHEA:42732"/>
        <dbReference type="Rhea" id="RHEA-COMP:10209"/>
        <dbReference type="Rhea" id="RHEA-COMP:10210"/>
        <dbReference type="ChEBI" id="CHEBI:57856"/>
        <dbReference type="ChEBI" id="CHEBI:59789"/>
        <dbReference type="ChEBI" id="CHEBI:74269"/>
        <dbReference type="ChEBI" id="CHEBI:74480"/>
        <dbReference type="EC" id="2.1.1.170"/>
    </reaction>
</comment>
<dbReference type="EC" id="2.1.1.170" evidence="6"/>
<evidence type="ECO:0000256" key="1">
    <source>
        <dbReference type="ARBA" id="ARBA00022490"/>
    </source>
</evidence>
<dbReference type="RefSeq" id="WP_345865972.1">
    <property type="nucleotide sequence ID" value="NZ_JBDIMF010000007.1"/>
</dbReference>
<evidence type="ECO:0000256" key="4">
    <source>
        <dbReference type="ARBA" id="ARBA00022679"/>
    </source>
</evidence>
<dbReference type="InterPro" id="IPR029063">
    <property type="entry name" value="SAM-dependent_MTases_sf"/>
</dbReference>
<evidence type="ECO:0000313" key="7">
    <source>
        <dbReference type="EMBL" id="MEN2787729.1"/>
    </source>
</evidence>
<keyword evidence="7" id="KW-0560">Oxidoreductase</keyword>
<dbReference type="NCBIfam" id="TIGR00138">
    <property type="entry name" value="rsmG_gidB"/>
    <property type="match status" value="1"/>
</dbReference>
<evidence type="ECO:0000256" key="6">
    <source>
        <dbReference type="HAMAP-Rule" id="MF_00074"/>
    </source>
</evidence>
<dbReference type="Proteomes" id="UP001404104">
    <property type="component" value="Unassembled WGS sequence"/>
</dbReference>
<evidence type="ECO:0000313" key="8">
    <source>
        <dbReference type="Proteomes" id="UP001404104"/>
    </source>
</evidence>
<dbReference type="EMBL" id="JBDIMF010000007">
    <property type="protein sequence ID" value="MEN2787729.1"/>
    <property type="molecule type" value="Genomic_DNA"/>
</dbReference>
<keyword evidence="8" id="KW-1185">Reference proteome</keyword>
<dbReference type="SUPFAM" id="SSF53335">
    <property type="entry name" value="S-adenosyl-L-methionine-dependent methyltransferases"/>
    <property type="match status" value="1"/>
</dbReference>
<evidence type="ECO:0000256" key="3">
    <source>
        <dbReference type="ARBA" id="ARBA00022603"/>
    </source>
</evidence>
<keyword evidence="2 6" id="KW-0698">rRNA processing</keyword>
<sequence>MTEDDAKQWIADRFGPAAVDTLTRLDALVREEATQQNLVSAATLDQMWARHIVDSAQLVPLSKGTPGTWADIGSGAGFPGLVVAALRDDPMILIEPRKRRVDFLRHAAETLGLTNVVVETAKSQNVSAKATVISARAVASVTALLDAARDIATPATKWLLPKGLAAREEVAQAQRSWHGTFHVEHSVTDPNSLIVIVQGVSRR</sequence>
<dbReference type="GO" id="GO:0016491">
    <property type="term" value="F:oxidoreductase activity"/>
    <property type="evidence" value="ECO:0007669"/>
    <property type="project" value="UniProtKB-KW"/>
</dbReference>
<dbReference type="InterPro" id="IPR003682">
    <property type="entry name" value="rRNA_ssu_MeTfrase_G"/>
</dbReference>
<organism evidence="7 8">
    <name type="scientific">Sphingomonas qilianensis</name>
    <dbReference type="NCBI Taxonomy" id="1736690"/>
    <lineage>
        <taxon>Bacteria</taxon>
        <taxon>Pseudomonadati</taxon>
        <taxon>Pseudomonadota</taxon>
        <taxon>Alphaproteobacteria</taxon>
        <taxon>Sphingomonadales</taxon>
        <taxon>Sphingomonadaceae</taxon>
        <taxon>Sphingomonas</taxon>
    </lineage>
</organism>
<keyword evidence="3 6" id="KW-0489">Methyltransferase</keyword>
<comment type="similarity">
    <text evidence="6">Belongs to the methyltransferase superfamily. RNA methyltransferase RsmG family.</text>
</comment>
<protein>
    <recommendedName>
        <fullName evidence="6">Ribosomal RNA small subunit methyltransferase G</fullName>
        <ecNumber evidence="6">2.1.1.170</ecNumber>
    </recommendedName>
    <alternativeName>
        <fullName evidence="6">16S rRNA 7-methylguanosine methyltransferase</fullName>
        <shortName evidence="6">16S rRNA m7G methyltransferase</shortName>
    </alternativeName>
</protein>
<reference evidence="7 8" key="1">
    <citation type="submission" date="2024-05" db="EMBL/GenBank/DDBJ databases">
        <authorList>
            <person name="Liu Q."/>
            <person name="Xin Y.-H."/>
        </authorList>
    </citation>
    <scope>NUCLEOTIDE SEQUENCE [LARGE SCALE GENOMIC DNA]</scope>
    <source>
        <strain evidence="7 8">CGMCC 1.15349</strain>
    </source>
</reference>
<dbReference type="PANTHER" id="PTHR31760:SF0">
    <property type="entry name" value="S-ADENOSYL-L-METHIONINE-DEPENDENT METHYLTRANSFERASES SUPERFAMILY PROTEIN"/>
    <property type="match status" value="1"/>
</dbReference>
<dbReference type="GO" id="GO:0008168">
    <property type="term" value="F:methyltransferase activity"/>
    <property type="evidence" value="ECO:0007669"/>
    <property type="project" value="UniProtKB-KW"/>
</dbReference>
<feature type="binding site" evidence="6">
    <location>
        <begin position="123"/>
        <end position="124"/>
    </location>
    <ligand>
        <name>S-adenosyl-L-methionine</name>
        <dbReference type="ChEBI" id="CHEBI:59789"/>
    </ligand>
</feature>
<dbReference type="HAMAP" id="MF_00074">
    <property type="entry name" value="16SrRNA_methyltr_G"/>
    <property type="match status" value="1"/>
</dbReference>
<feature type="binding site" evidence="6">
    <location>
        <position position="136"/>
    </location>
    <ligand>
        <name>S-adenosyl-L-methionine</name>
        <dbReference type="ChEBI" id="CHEBI:59789"/>
    </ligand>
</feature>
<dbReference type="GO" id="GO:0032259">
    <property type="term" value="P:methylation"/>
    <property type="evidence" value="ECO:0007669"/>
    <property type="project" value="UniProtKB-KW"/>
</dbReference>
<keyword evidence="1 6" id="KW-0963">Cytoplasm</keyword>
<proteinExistence type="inferred from homology"/>
<gene>
    <name evidence="6 7" type="primary">rsmG</name>
    <name evidence="7" type="ORF">ABC969_15030</name>
</gene>
<evidence type="ECO:0000256" key="5">
    <source>
        <dbReference type="ARBA" id="ARBA00022691"/>
    </source>
</evidence>
<accession>A0ABU9XW29</accession>
<feature type="binding site" evidence="6">
    <location>
        <position position="73"/>
    </location>
    <ligand>
        <name>S-adenosyl-L-methionine</name>
        <dbReference type="ChEBI" id="CHEBI:59789"/>
    </ligand>
</feature>
<evidence type="ECO:0000256" key="2">
    <source>
        <dbReference type="ARBA" id="ARBA00022552"/>
    </source>
</evidence>
<dbReference type="PIRSF" id="PIRSF003078">
    <property type="entry name" value="GidB"/>
    <property type="match status" value="1"/>
</dbReference>
<comment type="caution">
    <text evidence="6">Lacks conserved residue(s) required for the propagation of feature annotation.</text>
</comment>
<dbReference type="PANTHER" id="PTHR31760">
    <property type="entry name" value="S-ADENOSYL-L-METHIONINE-DEPENDENT METHYLTRANSFERASES SUPERFAMILY PROTEIN"/>
    <property type="match status" value="1"/>
</dbReference>
<comment type="caution">
    <text evidence="7">The sequence shown here is derived from an EMBL/GenBank/DDBJ whole genome shotgun (WGS) entry which is preliminary data.</text>
</comment>
<keyword evidence="5 6" id="KW-0949">S-adenosyl-L-methionine</keyword>
<dbReference type="Gene3D" id="3.40.50.150">
    <property type="entry name" value="Vaccinia Virus protein VP39"/>
    <property type="match status" value="1"/>
</dbReference>
<comment type="function">
    <text evidence="6">Specifically methylates the N7 position of guanine in position 527 of 16S rRNA.</text>
</comment>
<feature type="binding site" evidence="6">
    <location>
        <position position="78"/>
    </location>
    <ligand>
        <name>S-adenosyl-L-methionine</name>
        <dbReference type="ChEBI" id="CHEBI:59789"/>
    </ligand>
</feature>